<organism evidence="2 3">
    <name type="scientific">Lentzea flava</name>
    <dbReference type="NCBI Taxonomy" id="103732"/>
    <lineage>
        <taxon>Bacteria</taxon>
        <taxon>Bacillati</taxon>
        <taxon>Actinomycetota</taxon>
        <taxon>Actinomycetes</taxon>
        <taxon>Pseudonocardiales</taxon>
        <taxon>Pseudonocardiaceae</taxon>
        <taxon>Lentzea</taxon>
    </lineage>
</organism>
<proteinExistence type="predicted"/>
<sequence length="122" mass="12823">MIEPGTGWEHETSFPLPDEGPDMLEVTPMAAEVINELTSQSAATDDGVGLRFALAADHNSQAALELSLSEAVDGDQVVTADAGAKVIMEPAAAQYLDDKVLDVRQDAEGNPAFAIARQDPTT</sequence>
<feature type="region of interest" description="Disordered" evidence="1">
    <location>
        <begin position="1"/>
        <end position="23"/>
    </location>
</feature>
<dbReference type="EMBL" id="BMRE01000031">
    <property type="protein sequence ID" value="GGU58911.1"/>
    <property type="molecule type" value="Genomic_DNA"/>
</dbReference>
<evidence type="ECO:0000313" key="2">
    <source>
        <dbReference type="EMBL" id="GGU58911.1"/>
    </source>
</evidence>
<dbReference type="Gene3D" id="2.60.300.12">
    <property type="entry name" value="HesB-like domain"/>
    <property type="match status" value="1"/>
</dbReference>
<accession>A0ABQ2UY18</accession>
<dbReference type="Proteomes" id="UP000649573">
    <property type="component" value="Unassembled WGS sequence"/>
</dbReference>
<dbReference type="InterPro" id="IPR035903">
    <property type="entry name" value="HesB-like_dom_sf"/>
</dbReference>
<reference evidence="3" key="1">
    <citation type="journal article" date="2019" name="Int. J. Syst. Evol. Microbiol.">
        <title>The Global Catalogue of Microorganisms (GCM) 10K type strain sequencing project: providing services to taxonomists for standard genome sequencing and annotation.</title>
        <authorList>
            <consortium name="The Broad Institute Genomics Platform"/>
            <consortium name="The Broad Institute Genome Sequencing Center for Infectious Disease"/>
            <person name="Wu L."/>
            <person name="Ma J."/>
        </authorList>
    </citation>
    <scope>NUCLEOTIDE SEQUENCE [LARGE SCALE GENOMIC DNA]</scope>
    <source>
        <strain evidence="3">JCM 3296</strain>
    </source>
</reference>
<evidence type="ECO:0000313" key="3">
    <source>
        <dbReference type="Proteomes" id="UP000649573"/>
    </source>
</evidence>
<protein>
    <submittedName>
        <fullName evidence="2">Iron-sulfur cluster biosynthesis protein</fullName>
    </submittedName>
</protein>
<dbReference type="SUPFAM" id="SSF89360">
    <property type="entry name" value="HesB-like domain"/>
    <property type="match status" value="1"/>
</dbReference>
<keyword evidence="3" id="KW-1185">Reference proteome</keyword>
<evidence type="ECO:0000256" key="1">
    <source>
        <dbReference type="SAM" id="MobiDB-lite"/>
    </source>
</evidence>
<gene>
    <name evidence="2" type="ORF">GCM10010178_59010</name>
</gene>
<name>A0ABQ2UY18_9PSEU</name>
<comment type="caution">
    <text evidence="2">The sequence shown here is derived from an EMBL/GenBank/DDBJ whole genome shotgun (WGS) entry which is preliminary data.</text>
</comment>